<dbReference type="Gene3D" id="3.40.1010.10">
    <property type="entry name" value="Cobalt-precorrin-4 Transmethylase, Domain 1"/>
    <property type="match status" value="1"/>
</dbReference>
<comment type="catalytic activity">
    <reaction evidence="6">
        <text>cytidine(1402) in 16S rRNA + S-adenosyl-L-methionine = 2'-O-methylcytidine(1402) in 16S rRNA + S-adenosyl-L-homocysteine + H(+)</text>
        <dbReference type="Rhea" id="RHEA:42924"/>
        <dbReference type="Rhea" id="RHEA-COMP:10285"/>
        <dbReference type="Rhea" id="RHEA-COMP:10286"/>
        <dbReference type="ChEBI" id="CHEBI:15378"/>
        <dbReference type="ChEBI" id="CHEBI:57856"/>
        <dbReference type="ChEBI" id="CHEBI:59789"/>
        <dbReference type="ChEBI" id="CHEBI:74495"/>
        <dbReference type="ChEBI" id="CHEBI:82748"/>
        <dbReference type="EC" id="2.1.1.198"/>
    </reaction>
</comment>
<dbReference type="Proteomes" id="UP000289952">
    <property type="component" value="Chromosome"/>
</dbReference>
<dbReference type="Pfam" id="PF00590">
    <property type="entry name" value="TP_methylase"/>
    <property type="match status" value="1"/>
</dbReference>
<dbReference type="InterPro" id="IPR000878">
    <property type="entry name" value="4pyrrol_Mease"/>
</dbReference>
<dbReference type="PANTHER" id="PTHR46111:SF1">
    <property type="entry name" value="RIBOSOMAL RNA SMALL SUBUNIT METHYLTRANSFERASE I"/>
    <property type="match status" value="1"/>
</dbReference>
<dbReference type="PANTHER" id="PTHR46111">
    <property type="entry name" value="RIBOSOMAL RNA SMALL SUBUNIT METHYLTRANSFERASE I"/>
    <property type="match status" value="1"/>
</dbReference>
<name>A0A449AEB5_9BACT</name>
<dbReference type="EMBL" id="LR214972">
    <property type="protein sequence ID" value="VEU63306.1"/>
    <property type="molecule type" value="Genomic_DNA"/>
</dbReference>
<evidence type="ECO:0000256" key="2">
    <source>
        <dbReference type="ARBA" id="ARBA00022552"/>
    </source>
</evidence>
<comment type="subcellular location">
    <subcellularLocation>
        <location evidence="6">Cytoplasm</location>
    </subcellularLocation>
</comment>
<evidence type="ECO:0000256" key="1">
    <source>
        <dbReference type="ARBA" id="ARBA00022490"/>
    </source>
</evidence>
<dbReference type="FunFam" id="3.40.1010.10:FF:000007">
    <property type="entry name" value="Ribosomal RNA small subunit methyltransferase I"/>
    <property type="match status" value="1"/>
</dbReference>
<keyword evidence="9" id="KW-1185">Reference proteome</keyword>
<evidence type="ECO:0000256" key="5">
    <source>
        <dbReference type="ARBA" id="ARBA00022691"/>
    </source>
</evidence>
<dbReference type="PIRSF" id="PIRSF005917">
    <property type="entry name" value="MTase_YraL"/>
    <property type="match status" value="1"/>
</dbReference>
<accession>A0A449AEB5</accession>
<feature type="domain" description="Tetrapyrrole methylase" evidence="7">
    <location>
        <begin position="3"/>
        <end position="195"/>
    </location>
</feature>
<reference evidence="8 9" key="1">
    <citation type="submission" date="2019-01" db="EMBL/GenBank/DDBJ databases">
        <authorList>
            <consortium name="Pathogen Informatics"/>
        </authorList>
    </citation>
    <scope>NUCLEOTIDE SEQUENCE [LARGE SCALE GENOMIC DNA]</scope>
    <source>
        <strain evidence="8 9">NCTC10118</strain>
    </source>
</reference>
<evidence type="ECO:0000256" key="6">
    <source>
        <dbReference type="HAMAP-Rule" id="MF_01877"/>
    </source>
</evidence>
<evidence type="ECO:0000313" key="9">
    <source>
        <dbReference type="Proteomes" id="UP000289952"/>
    </source>
</evidence>
<dbReference type="OrthoDB" id="9809084at2"/>
<comment type="similarity">
    <text evidence="6">Belongs to the methyltransferase superfamily. RsmI family.</text>
</comment>
<keyword evidence="3 6" id="KW-0489">Methyltransferase</keyword>
<dbReference type="AlphaFoldDB" id="A0A449AEB5"/>
<keyword evidence="5 6" id="KW-0949">S-adenosyl-L-methionine</keyword>
<dbReference type="NCBIfam" id="TIGR00096">
    <property type="entry name" value="16S rRNA (cytidine(1402)-2'-O)-methyltransferase"/>
    <property type="match status" value="1"/>
</dbReference>
<protein>
    <recommendedName>
        <fullName evidence="6">Ribosomal RNA small subunit methyltransferase I</fullName>
        <ecNumber evidence="6">2.1.1.198</ecNumber>
    </recommendedName>
    <alternativeName>
        <fullName evidence="6">16S rRNA 2'-O-ribose C1402 methyltransferase</fullName>
    </alternativeName>
    <alternativeName>
        <fullName evidence="6">rRNA (cytidine-2'-O-)-methyltransferase RsmI</fullName>
    </alternativeName>
</protein>
<keyword evidence="4 6" id="KW-0808">Transferase</keyword>
<dbReference type="InterPro" id="IPR014777">
    <property type="entry name" value="4pyrrole_Mease_sub1"/>
</dbReference>
<dbReference type="PROSITE" id="PS01296">
    <property type="entry name" value="RSMI"/>
    <property type="match status" value="1"/>
</dbReference>
<dbReference type="SUPFAM" id="SSF53790">
    <property type="entry name" value="Tetrapyrrole methylase"/>
    <property type="match status" value="1"/>
</dbReference>
<dbReference type="EC" id="2.1.1.198" evidence="6"/>
<evidence type="ECO:0000256" key="3">
    <source>
        <dbReference type="ARBA" id="ARBA00022603"/>
    </source>
</evidence>
<comment type="function">
    <text evidence="6">Catalyzes the 2'-O-methylation of the ribose of cytidine 1402 (C1402) in 16S rRNA.</text>
</comment>
<dbReference type="InterPro" id="IPR008189">
    <property type="entry name" value="rRNA_ssu_MeTfrase_I"/>
</dbReference>
<dbReference type="InterPro" id="IPR035996">
    <property type="entry name" value="4pyrrol_Methylase_sf"/>
</dbReference>
<gene>
    <name evidence="6 8" type="primary">rsmI</name>
    <name evidence="8" type="ORF">NCTC10118_00399</name>
</gene>
<evidence type="ECO:0000259" key="7">
    <source>
        <dbReference type="Pfam" id="PF00590"/>
    </source>
</evidence>
<dbReference type="RefSeq" id="WP_129621502.1">
    <property type="nucleotide sequence ID" value="NZ_LR214972.1"/>
</dbReference>
<dbReference type="InterPro" id="IPR018063">
    <property type="entry name" value="SAM_MeTrfase_RsmI_CS"/>
</dbReference>
<keyword evidence="2 6" id="KW-0698">rRNA processing</keyword>
<dbReference type="GO" id="GO:0070677">
    <property type="term" value="F:rRNA (cytosine-2'-O-)-methyltransferase activity"/>
    <property type="evidence" value="ECO:0007669"/>
    <property type="project" value="UniProtKB-UniRule"/>
</dbReference>
<proteinExistence type="inferred from homology"/>
<keyword evidence="1 6" id="KW-0963">Cytoplasm</keyword>
<dbReference type="HAMAP" id="MF_01877">
    <property type="entry name" value="16SrRNA_methyltr_I"/>
    <property type="match status" value="1"/>
</dbReference>
<organism evidence="8 9">
    <name type="scientific">Mycoplasmopsis bovirhinis</name>
    <dbReference type="NCBI Taxonomy" id="29553"/>
    <lineage>
        <taxon>Bacteria</taxon>
        <taxon>Bacillati</taxon>
        <taxon>Mycoplasmatota</taxon>
        <taxon>Mycoplasmoidales</taxon>
        <taxon>Metamycoplasmataceae</taxon>
        <taxon>Mycoplasmopsis</taxon>
    </lineage>
</organism>
<evidence type="ECO:0000256" key="4">
    <source>
        <dbReference type="ARBA" id="ARBA00022679"/>
    </source>
</evidence>
<dbReference type="GO" id="GO:0005737">
    <property type="term" value="C:cytoplasm"/>
    <property type="evidence" value="ECO:0007669"/>
    <property type="project" value="UniProtKB-SubCell"/>
</dbReference>
<dbReference type="CDD" id="cd11648">
    <property type="entry name" value="RsmI"/>
    <property type="match status" value="1"/>
</dbReference>
<evidence type="ECO:0000313" key="8">
    <source>
        <dbReference type="EMBL" id="VEU63306.1"/>
    </source>
</evidence>
<dbReference type="InterPro" id="IPR014776">
    <property type="entry name" value="4pyrrole_Mease_sub2"/>
</dbReference>
<sequence length="243" mass="27536">MAKIYIVGTPIGNLNDITLRALDTLKFVDIIACEDTRVTQKLLDKFEITNKKLIINNAFTELKVAKKIIDLVQKGRNIAVVSDAGMPAVSDPGFSIIKLARQENVPLEFIPGVSALTLAFVGSGFSNNFTFLGFVKDKTSRRIKEFKTIIKEFNHTYVYFVSPHKLLNTLQDLFSVFNDSIKISLAKELTKIHETWLIDNPSNLIDYFSSLDSIKGEFTMCITLPKNKHKKINKYQEFSKHNN</sequence>
<dbReference type="Gene3D" id="3.30.950.10">
    <property type="entry name" value="Methyltransferase, Cobalt-precorrin-4 Transmethylase, Domain 2"/>
    <property type="match status" value="1"/>
</dbReference>